<feature type="signal peptide" evidence="1">
    <location>
        <begin position="1"/>
        <end position="22"/>
    </location>
</feature>
<name>A0A9D4CSS3_DREPO</name>
<dbReference type="EMBL" id="JAIWYP010000012">
    <property type="protein sequence ID" value="KAH3730216.1"/>
    <property type="molecule type" value="Genomic_DNA"/>
</dbReference>
<dbReference type="Proteomes" id="UP000828390">
    <property type="component" value="Unassembled WGS sequence"/>
</dbReference>
<organism evidence="2 3">
    <name type="scientific">Dreissena polymorpha</name>
    <name type="common">Zebra mussel</name>
    <name type="synonym">Mytilus polymorpha</name>
    <dbReference type="NCBI Taxonomy" id="45954"/>
    <lineage>
        <taxon>Eukaryota</taxon>
        <taxon>Metazoa</taxon>
        <taxon>Spiralia</taxon>
        <taxon>Lophotrochozoa</taxon>
        <taxon>Mollusca</taxon>
        <taxon>Bivalvia</taxon>
        <taxon>Autobranchia</taxon>
        <taxon>Heteroconchia</taxon>
        <taxon>Euheterodonta</taxon>
        <taxon>Imparidentia</taxon>
        <taxon>Neoheterodontei</taxon>
        <taxon>Myida</taxon>
        <taxon>Dreissenoidea</taxon>
        <taxon>Dreissenidae</taxon>
        <taxon>Dreissena</taxon>
    </lineage>
</organism>
<dbReference type="AlphaFoldDB" id="A0A9D4CSS3"/>
<evidence type="ECO:0000256" key="1">
    <source>
        <dbReference type="SAM" id="SignalP"/>
    </source>
</evidence>
<reference evidence="2" key="1">
    <citation type="journal article" date="2019" name="bioRxiv">
        <title>The Genome of the Zebra Mussel, Dreissena polymorpha: A Resource for Invasive Species Research.</title>
        <authorList>
            <person name="McCartney M.A."/>
            <person name="Auch B."/>
            <person name="Kono T."/>
            <person name="Mallez S."/>
            <person name="Zhang Y."/>
            <person name="Obille A."/>
            <person name="Becker A."/>
            <person name="Abrahante J.E."/>
            <person name="Garbe J."/>
            <person name="Badalamenti J.P."/>
            <person name="Herman A."/>
            <person name="Mangelson H."/>
            <person name="Liachko I."/>
            <person name="Sullivan S."/>
            <person name="Sone E.D."/>
            <person name="Koren S."/>
            <person name="Silverstein K.A.T."/>
            <person name="Beckman K.B."/>
            <person name="Gohl D.M."/>
        </authorList>
    </citation>
    <scope>NUCLEOTIDE SEQUENCE</scope>
    <source>
        <strain evidence="2">Duluth1</strain>
        <tissue evidence="2">Whole animal</tissue>
    </source>
</reference>
<keyword evidence="3" id="KW-1185">Reference proteome</keyword>
<accession>A0A9D4CSS3</accession>
<protein>
    <submittedName>
        <fullName evidence="2">Uncharacterized protein</fullName>
    </submittedName>
</protein>
<keyword evidence="1" id="KW-0732">Signal</keyword>
<evidence type="ECO:0000313" key="3">
    <source>
        <dbReference type="Proteomes" id="UP000828390"/>
    </source>
</evidence>
<reference evidence="2" key="2">
    <citation type="submission" date="2020-11" db="EMBL/GenBank/DDBJ databases">
        <authorList>
            <person name="McCartney M.A."/>
            <person name="Auch B."/>
            <person name="Kono T."/>
            <person name="Mallez S."/>
            <person name="Becker A."/>
            <person name="Gohl D.M."/>
            <person name="Silverstein K.A.T."/>
            <person name="Koren S."/>
            <person name="Bechman K.B."/>
            <person name="Herman A."/>
            <person name="Abrahante J.E."/>
            <person name="Garbe J."/>
        </authorList>
    </citation>
    <scope>NUCLEOTIDE SEQUENCE</scope>
    <source>
        <strain evidence="2">Duluth1</strain>
        <tissue evidence="2">Whole animal</tissue>
    </source>
</reference>
<comment type="caution">
    <text evidence="2">The sequence shown here is derived from an EMBL/GenBank/DDBJ whole genome shotgun (WGS) entry which is preliminary data.</text>
</comment>
<proteinExistence type="predicted"/>
<gene>
    <name evidence="2" type="ORF">DPMN_056197</name>
</gene>
<feature type="chain" id="PRO_5038789411" evidence="1">
    <location>
        <begin position="23"/>
        <end position="106"/>
    </location>
</feature>
<evidence type="ECO:0000313" key="2">
    <source>
        <dbReference type="EMBL" id="KAH3730216.1"/>
    </source>
</evidence>
<sequence length="106" mass="11673">MQYGLILCTAIELLLITLQFQAKSEFYSEGGMTHGVSRSSVCKSISQKTALVVTVCAKLHNLCVSDGFLDIDDIVAEDNDDNAQLPMENPDQNALRVRALLIESFH</sequence>